<keyword evidence="1" id="KW-1133">Transmembrane helix</keyword>
<dbReference type="EMBL" id="MPUH01000080">
    <property type="protein sequence ID" value="OMJ91488.1"/>
    <property type="molecule type" value="Genomic_DNA"/>
</dbReference>
<proteinExistence type="predicted"/>
<reference evidence="2 3" key="1">
    <citation type="submission" date="2016-11" db="EMBL/GenBank/DDBJ databases">
        <title>The macronuclear genome of Stentor coeruleus: a giant cell with tiny introns.</title>
        <authorList>
            <person name="Slabodnick M."/>
            <person name="Ruby J.G."/>
            <person name="Reiff S.B."/>
            <person name="Swart E.C."/>
            <person name="Gosai S."/>
            <person name="Prabakaran S."/>
            <person name="Witkowska E."/>
            <person name="Larue G.E."/>
            <person name="Fisher S."/>
            <person name="Freeman R.M."/>
            <person name="Gunawardena J."/>
            <person name="Chu W."/>
            <person name="Stover N.A."/>
            <person name="Gregory B.D."/>
            <person name="Nowacki M."/>
            <person name="Derisi J."/>
            <person name="Roy S.W."/>
            <person name="Marshall W.F."/>
            <person name="Sood P."/>
        </authorList>
    </citation>
    <scope>NUCLEOTIDE SEQUENCE [LARGE SCALE GENOMIC DNA]</scope>
    <source>
        <strain evidence="2">WM001</strain>
    </source>
</reference>
<sequence>MDICQTDISKNVTREIEEIVITSRSVSPKNFIAHPTDDNTHEELNELARQFDGSKYKCNLTLALPTKFSSVCWISKYPQGEYIVDWKTTSAVCETITKKELSEYCEKISNYSLSTFGKIKRSKKIFHLGLVALFLIILMTLGIILIFKAYWLAIIDCGLIVTWVFCCFNYISRKLEAITKDLKAYIKKHNLEYKHIKTKIGKYGTFLSFRLMIS</sequence>
<dbReference type="Proteomes" id="UP000187209">
    <property type="component" value="Unassembled WGS sequence"/>
</dbReference>
<evidence type="ECO:0000313" key="3">
    <source>
        <dbReference type="Proteomes" id="UP000187209"/>
    </source>
</evidence>
<evidence type="ECO:0000256" key="1">
    <source>
        <dbReference type="SAM" id="Phobius"/>
    </source>
</evidence>
<keyword evidence="1" id="KW-0472">Membrane</keyword>
<accession>A0A1R2CR67</accession>
<name>A0A1R2CR67_9CILI</name>
<dbReference type="AlphaFoldDB" id="A0A1R2CR67"/>
<comment type="caution">
    <text evidence="2">The sequence shown here is derived from an EMBL/GenBank/DDBJ whole genome shotgun (WGS) entry which is preliminary data.</text>
</comment>
<organism evidence="2 3">
    <name type="scientific">Stentor coeruleus</name>
    <dbReference type="NCBI Taxonomy" id="5963"/>
    <lineage>
        <taxon>Eukaryota</taxon>
        <taxon>Sar</taxon>
        <taxon>Alveolata</taxon>
        <taxon>Ciliophora</taxon>
        <taxon>Postciliodesmatophora</taxon>
        <taxon>Heterotrichea</taxon>
        <taxon>Heterotrichida</taxon>
        <taxon>Stentoridae</taxon>
        <taxon>Stentor</taxon>
    </lineage>
</organism>
<feature type="transmembrane region" description="Helical" evidence="1">
    <location>
        <begin position="150"/>
        <end position="171"/>
    </location>
</feature>
<evidence type="ECO:0000313" key="2">
    <source>
        <dbReference type="EMBL" id="OMJ91488.1"/>
    </source>
</evidence>
<feature type="transmembrane region" description="Helical" evidence="1">
    <location>
        <begin position="125"/>
        <end position="144"/>
    </location>
</feature>
<keyword evidence="3" id="KW-1185">Reference proteome</keyword>
<protein>
    <submittedName>
        <fullName evidence="2">Uncharacterized protein</fullName>
    </submittedName>
</protein>
<keyword evidence="1" id="KW-0812">Transmembrane</keyword>
<gene>
    <name evidence="2" type="ORF">SteCoe_5978</name>
</gene>